<accession>A0A1E3P934</accession>
<dbReference type="GO" id="GO:0019784">
    <property type="term" value="F:deNEDDylase activity"/>
    <property type="evidence" value="ECO:0007669"/>
    <property type="project" value="InterPro"/>
</dbReference>
<dbReference type="InterPro" id="IPR003653">
    <property type="entry name" value="Peptidase_C48_C"/>
</dbReference>
<keyword evidence="4" id="KW-0788">Thiol protease</keyword>
<dbReference type="EMBL" id="KV454208">
    <property type="protein sequence ID" value="ODQ61911.1"/>
    <property type="molecule type" value="Genomic_DNA"/>
</dbReference>
<feature type="non-terminal residue" evidence="6">
    <location>
        <position position="213"/>
    </location>
</feature>
<dbReference type="Gene3D" id="3.40.395.10">
    <property type="entry name" value="Adenoviral Proteinase, Chain A"/>
    <property type="match status" value="1"/>
</dbReference>
<dbReference type="InterPro" id="IPR044613">
    <property type="entry name" value="Nep1/2-like"/>
</dbReference>
<keyword evidence="7" id="KW-1185">Reference proteome</keyword>
<evidence type="ECO:0000256" key="3">
    <source>
        <dbReference type="ARBA" id="ARBA00022801"/>
    </source>
</evidence>
<dbReference type="Proteomes" id="UP000094112">
    <property type="component" value="Unassembled WGS sequence"/>
</dbReference>
<dbReference type="GO" id="GO:0008234">
    <property type="term" value="F:cysteine-type peptidase activity"/>
    <property type="evidence" value="ECO:0007669"/>
    <property type="project" value="UniProtKB-KW"/>
</dbReference>
<evidence type="ECO:0000259" key="5">
    <source>
        <dbReference type="PROSITE" id="PS50600"/>
    </source>
</evidence>
<sequence>LQFFDISIYKEDLDNLKDDEWLNDNNISFIYEYLERYQLNNFDKLVSNSIILLRPSMVYLLANHPSPKELKGVLPSLETSKFIFLPVNDNDDVEDACAGSHWSLVVISLLDKTALIYDTLERANESEAKHVISQLAKYLGFNFQIRIIEKTPQQINGSDCGIMVGQITGFLLSRLLHLKYLEDHFIDMDLNNVEISAIDGRIFIMGTLLNLIK</sequence>
<dbReference type="PROSITE" id="PS50600">
    <property type="entry name" value="ULP_PROTEASE"/>
    <property type="match status" value="1"/>
</dbReference>
<protein>
    <recommendedName>
        <fullName evidence="5">Ubiquitin-like protease family profile domain-containing protein</fullName>
    </recommendedName>
</protein>
<comment type="similarity">
    <text evidence="1">Belongs to the peptidase C48 family.</text>
</comment>
<dbReference type="SUPFAM" id="SSF54001">
    <property type="entry name" value="Cysteine proteinases"/>
    <property type="match status" value="1"/>
</dbReference>
<dbReference type="GO" id="GO:0006508">
    <property type="term" value="P:proteolysis"/>
    <property type="evidence" value="ECO:0007669"/>
    <property type="project" value="UniProtKB-KW"/>
</dbReference>
<dbReference type="PANTHER" id="PTHR46468:SF1">
    <property type="entry name" value="SENTRIN-SPECIFIC PROTEASE 8"/>
    <property type="match status" value="1"/>
</dbReference>
<organism evidence="6 7">
    <name type="scientific">Wickerhamomyces anomalus (strain ATCC 58044 / CBS 1984 / NCYC 433 / NRRL Y-366-8)</name>
    <name type="common">Yeast</name>
    <name type="synonym">Hansenula anomala</name>
    <dbReference type="NCBI Taxonomy" id="683960"/>
    <lineage>
        <taxon>Eukaryota</taxon>
        <taxon>Fungi</taxon>
        <taxon>Dikarya</taxon>
        <taxon>Ascomycota</taxon>
        <taxon>Saccharomycotina</taxon>
        <taxon>Saccharomycetes</taxon>
        <taxon>Phaffomycetales</taxon>
        <taxon>Wickerhamomycetaceae</taxon>
        <taxon>Wickerhamomyces</taxon>
    </lineage>
</organism>
<evidence type="ECO:0000256" key="2">
    <source>
        <dbReference type="ARBA" id="ARBA00022670"/>
    </source>
</evidence>
<evidence type="ECO:0000256" key="4">
    <source>
        <dbReference type="ARBA" id="ARBA00022807"/>
    </source>
</evidence>
<feature type="domain" description="Ubiquitin-like protease family profile" evidence="5">
    <location>
        <begin position="6"/>
        <end position="171"/>
    </location>
</feature>
<dbReference type="InterPro" id="IPR038765">
    <property type="entry name" value="Papain-like_cys_pep_sf"/>
</dbReference>
<dbReference type="AlphaFoldDB" id="A0A1E3P934"/>
<name>A0A1E3P934_WICAA</name>
<dbReference type="Pfam" id="PF02902">
    <property type="entry name" value="Peptidase_C48"/>
    <property type="match status" value="1"/>
</dbReference>
<evidence type="ECO:0000313" key="7">
    <source>
        <dbReference type="Proteomes" id="UP000094112"/>
    </source>
</evidence>
<feature type="non-terminal residue" evidence="6">
    <location>
        <position position="1"/>
    </location>
</feature>
<reference evidence="6 7" key="1">
    <citation type="journal article" date="2016" name="Proc. Natl. Acad. Sci. U.S.A.">
        <title>Comparative genomics of biotechnologically important yeasts.</title>
        <authorList>
            <person name="Riley R."/>
            <person name="Haridas S."/>
            <person name="Wolfe K.H."/>
            <person name="Lopes M.R."/>
            <person name="Hittinger C.T."/>
            <person name="Goeker M."/>
            <person name="Salamov A.A."/>
            <person name="Wisecaver J.H."/>
            <person name="Long T.M."/>
            <person name="Calvey C.H."/>
            <person name="Aerts A.L."/>
            <person name="Barry K.W."/>
            <person name="Choi C."/>
            <person name="Clum A."/>
            <person name="Coughlan A.Y."/>
            <person name="Deshpande S."/>
            <person name="Douglass A.P."/>
            <person name="Hanson S.J."/>
            <person name="Klenk H.-P."/>
            <person name="LaButti K.M."/>
            <person name="Lapidus A."/>
            <person name="Lindquist E.A."/>
            <person name="Lipzen A.M."/>
            <person name="Meier-Kolthoff J.P."/>
            <person name="Ohm R.A."/>
            <person name="Otillar R.P."/>
            <person name="Pangilinan J.L."/>
            <person name="Peng Y."/>
            <person name="Rokas A."/>
            <person name="Rosa C.A."/>
            <person name="Scheuner C."/>
            <person name="Sibirny A.A."/>
            <person name="Slot J.C."/>
            <person name="Stielow J.B."/>
            <person name="Sun H."/>
            <person name="Kurtzman C.P."/>
            <person name="Blackwell M."/>
            <person name="Grigoriev I.V."/>
            <person name="Jeffries T.W."/>
        </authorList>
    </citation>
    <scope>NUCLEOTIDE SEQUENCE [LARGE SCALE GENOMIC DNA]</scope>
    <source>
        <strain evidence="7">ATCC 58044 / CBS 1984 / NCYC 433 / NRRL Y-366-8</strain>
    </source>
</reference>
<dbReference type="RefSeq" id="XP_019041118.1">
    <property type="nucleotide sequence ID" value="XM_019180587.1"/>
</dbReference>
<dbReference type="GO" id="GO:0000338">
    <property type="term" value="P:protein deneddylation"/>
    <property type="evidence" value="ECO:0007669"/>
    <property type="project" value="TreeGrafter"/>
</dbReference>
<dbReference type="OrthoDB" id="5065855at2759"/>
<dbReference type="PANTHER" id="PTHR46468">
    <property type="entry name" value="SENTRIN-SPECIFIC PROTEASE 8"/>
    <property type="match status" value="1"/>
</dbReference>
<proteinExistence type="inferred from homology"/>
<gene>
    <name evidence="6" type="ORF">WICANDRAFT_13873</name>
</gene>
<dbReference type="STRING" id="683960.A0A1E3P934"/>
<keyword evidence="2" id="KW-0645">Protease</keyword>
<evidence type="ECO:0000313" key="6">
    <source>
        <dbReference type="EMBL" id="ODQ61911.1"/>
    </source>
</evidence>
<evidence type="ECO:0000256" key="1">
    <source>
        <dbReference type="ARBA" id="ARBA00005234"/>
    </source>
</evidence>
<keyword evidence="3" id="KW-0378">Hydrolase</keyword>
<dbReference type="GeneID" id="30197833"/>